<dbReference type="InterPro" id="IPR032675">
    <property type="entry name" value="LRR_dom_sf"/>
</dbReference>
<evidence type="ECO:0008006" key="4">
    <source>
        <dbReference type="Google" id="ProtNLM"/>
    </source>
</evidence>
<evidence type="ECO:0000256" key="1">
    <source>
        <dbReference type="SAM" id="MobiDB-lite"/>
    </source>
</evidence>
<feature type="region of interest" description="Disordered" evidence="1">
    <location>
        <begin position="149"/>
        <end position="189"/>
    </location>
</feature>
<keyword evidence="3" id="KW-1185">Reference proteome</keyword>
<dbReference type="OrthoDB" id="2420896at2759"/>
<evidence type="ECO:0000313" key="3">
    <source>
        <dbReference type="Proteomes" id="UP000738359"/>
    </source>
</evidence>
<organism evidence="2 3">
    <name type="scientific">Mortierella alpina</name>
    <name type="common">Oleaginous fungus</name>
    <name type="synonym">Mortierella renispora</name>
    <dbReference type="NCBI Taxonomy" id="64518"/>
    <lineage>
        <taxon>Eukaryota</taxon>
        <taxon>Fungi</taxon>
        <taxon>Fungi incertae sedis</taxon>
        <taxon>Mucoromycota</taxon>
        <taxon>Mortierellomycotina</taxon>
        <taxon>Mortierellomycetes</taxon>
        <taxon>Mortierellales</taxon>
        <taxon>Mortierellaceae</taxon>
        <taxon>Mortierella</taxon>
    </lineage>
</organism>
<gene>
    <name evidence="2" type="ORF">BGZ70_003706</name>
</gene>
<reference evidence="2" key="1">
    <citation type="journal article" date="2020" name="Fungal Divers.">
        <title>Resolving the Mortierellaceae phylogeny through synthesis of multi-gene phylogenetics and phylogenomics.</title>
        <authorList>
            <person name="Vandepol N."/>
            <person name="Liber J."/>
            <person name="Desiro A."/>
            <person name="Na H."/>
            <person name="Kennedy M."/>
            <person name="Barry K."/>
            <person name="Grigoriev I.V."/>
            <person name="Miller A.N."/>
            <person name="O'Donnell K."/>
            <person name="Stajich J.E."/>
            <person name="Bonito G."/>
        </authorList>
    </citation>
    <scope>NUCLEOTIDE SEQUENCE</scope>
    <source>
        <strain evidence="2">CK1249</strain>
    </source>
</reference>
<dbReference type="Proteomes" id="UP000738359">
    <property type="component" value="Unassembled WGS sequence"/>
</dbReference>
<accession>A0A9P6JA69</accession>
<dbReference type="Gene3D" id="3.80.10.10">
    <property type="entry name" value="Ribonuclease Inhibitor"/>
    <property type="match status" value="1"/>
</dbReference>
<dbReference type="AlphaFoldDB" id="A0A9P6JA69"/>
<protein>
    <recommendedName>
        <fullName evidence="4">RNI-like protein</fullName>
    </recommendedName>
</protein>
<dbReference type="EMBL" id="JAAAHY010000204">
    <property type="protein sequence ID" value="KAF9965951.1"/>
    <property type="molecule type" value="Genomic_DNA"/>
</dbReference>
<feature type="compositionally biased region" description="Basic and acidic residues" evidence="1">
    <location>
        <begin position="165"/>
        <end position="179"/>
    </location>
</feature>
<sequence>MDSVDKVFRSIERREHQLLVTLLSTLYQGLVSRFPIMEQFYHIHFTKSRPLSPTVTWTSRYYLRHWVVLDLQKLYTRGQSWMAPTVYCTRGRRITATTGKNGVFARDFSLFAREVQHLGASDFLQRAVLDQPGADRIRTLRIPISRLRTYQQRHERAPRPGRSSSRTEKSRKRTEERHPQHQHPAAAADEVVQACSRSGAHSSWPHGFTWHKLTNLRRLEIFNMTENACDWETLRRVLGTIQYGDYQAQAGTHHGTAVSSNDLDTIREFSLETQGGLGDSFTTILGFLRRLEVLEVLSDDVLNRPFLLHWDPMVCENLKALRMGAVIWTSDGLKGFEDLGRFRSLVELRITVTSSDQFRWLADAKRKARLHQQLQQAPTQMDSMHVPGGYTATDSTAQDWNHSTAASCLPKLKILALTALSEIQIPALFDACEGFGDQLEELILNIPNSPDTERRFEHPLPRVRRLALRGGGLGTFDFKSISRCCPAVELLALQHTSYVQFNDLETDYDSLVDALVQLRSLRCLYLEGVCLIQDREFMALATGCHSLYKMGIHYCPHLGMDKVVEADALLASRKTKYPLRSKGVFRLPSATSEPALRSFSWRITYFGHEDD</sequence>
<name>A0A9P6JA69_MORAP</name>
<dbReference type="SUPFAM" id="SSF52047">
    <property type="entry name" value="RNI-like"/>
    <property type="match status" value="1"/>
</dbReference>
<evidence type="ECO:0000313" key="2">
    <source>
        <dbReference type="EMBL" id="KAF9965951.1"/>
    </source>
</evidence>
<proteinExistence type="predicted"/>
<comment type="caution">
    <text evidence="2">The sequence shown here is derived from an EMBL/GenBank/DDBJ whole genome shotgun (WGS) entry which is preliminary data.</text>
</comment>